<proteinExistence type="predicted"/>
<protein>
    <submittedName>
        <fullName evidence="2">Uncharacterized protein</fullName>
    </submittedName>
</protein>
<reference evidence="2" key="1">
    <citation type="submission" date="2022-11" db="UniProtKB">
        <authorList>
            <consortium name="WormBaseParasite"/>
        </authorList>
    </citation>
    <scope>IDENTIFICATION</scope>
</reference>
<evidence type="ECO:0000313" key="2">
    <source>
        <dbReference type="WBParaSite" id="ES5_v2.g16828.t1"/>
    </source>
</evidence>
<organism evidence="1 2">
    <name type="scientific">Panagrolaimus sp. ES5</name>
    <dbReference type="NCBI Taxonomy" id="591445"/>
    <lineage>
        <taxon>Eukaryota</taxon>
        <taxon>Metazoa</taxon>
        <taxon>Ecdysozoa</taxon>
        <taxon>Nematoda</taxon>
        <taxon>Chromadorea</taxon>
        <taxon>Rhabditida</taxon>
        <taxon>Tylenchina</taxon>
        <taxon>Panagrolaimomorpha</taxon>
        <taxon>Panagrolaimoidea</taxon>
        <taxon>Panagrolaimidae</taxon>
        <taxon>Panagrolaimus</taxon>
    </lineage>
</organism>
<dbReference type="WBParaSite" id="ES5_v2.g16828.t1">
    <property type="protein sequence ID" value="ES5_v2.g16828.t1"/>
    <property type="gene ID" value="ES5_v2.g16828"/>
</dbReference>
<name>A0AC34FHU8_9BILA</name>
<accession>A0AC34FHU8</accession>
<evidence type="ECO:0000313" key="1">
    <source>
        <dbReference type="Proteomes" id="UP000887579"/>
    </source>
</evidence>
<dbReference type="Proteomes" id="UP000887579">
    <property type="component" value="Unplaced"/>
</dbReference>
<sequence length="355" mass="41326">MDDIAHLWKVAEDSRRLNQSSKHEPRPYRNPDEMLKRWRLRSMESGMNNEMEDYQRMLPKTTILSSDIHSCKIPFEDLKPINLCDLKVPMVHNKRFLVCQIIAMPSLYVGVTILIQDLNGDVEEVAIYNFTYNFNDLDSLSPGTILIIKEPWLRYGSHDKTPSLRIDSPSDIIFVDPTDYEFLCKIEAKQLYVSMSEDAELWRQEANECFKKKDYKNALFLYDRAIRYNPQLPVLYLNKSITCLQTGAFYVAYKNAKLALEKGGDREKALYRMGQAAYGMREWQKAINHFEEVLKEFPKNTVAVEQLKRANARLAEQKTGKYDFKEMFLESKKEKAELDVSDYTGPIEIGEIPGK</sequence>